<protein>
    <submittedName>
        <fullName evidence="8">MFS transporter</fullName>
    </submittedName>
</protein>
<keyword evidence="2" id="KW-1003">Cell membrane</keyword>
<evidence type="ECO:0000256" key="1">
    <source>
        <dbReference type="ARBA" id="ARBA00004429"/>
    </source>
</evidence>
<dbReference type="InterPro" id="IPR020846">
    <property type="entry name" value="MFS_dom"/>
</dbReference>
<feature type="transmembrane region" description="Helical" evidence="6">
    <location>
        <begin position="202"/>
        <end position="223"/>
    </location>
</feature>
<reference evidence="8" key="1">
    <citation type="submission" date="2022-06" db="EMBL/GenBank/DDBJ databases">
        <title>Sphingomonas sp. nov. isolated from rhizosphere soil of tomato.</title>
        <authorList>
            <person name="Dong H."/>
            <person name="Gao R."/>
        </authorList>
    </citation>
    <scope>NUCLEOTIDE SEQUENCE</scope>
    <source>
        <strain evidence="8">MMSM24</strain>
    </source>
</reference>
<feature type="transmembrane region" description="Helical" evidence="6">
    <location>
        <begin position="71"/>
        <end position="89"/>
    </location>
</feature>
<feature type="transmembrane region" description="Helical" evidence="6">
    <location>
        <begin position="95"/>
        <end position="120"/>
    </location>
</feature>
<evidence type="ECO:0000256" key="3">
    <source>
        <dbReference type="ARBA" id="ARBA00022692"/>
    </source>
</evidence>
<keyword evidence="3 6" id="KW-0812">Transmembrane</keyword>
<dbReference type="GO" id="GO:0022857">
    <property type="term" value="F:transmembrane transporter activity"/>
    <property type="evidence" value="ECO:0007669"/>
    <property type="project" value="InterPro"/>
</dbReference>
<evidence type="ECO:0000313" key="8">
    <source>
        <dbReference type="EMBL" id="MCW6533437.1"/>
    </source>
</evidence>
<evidence type="ECO:0000313" key="9">
    <source>
        <dbReference type="Proteomes" id="UP001165565"/>
    </source>
</evidence>
<name>A0AA41Z3M4_9SPHN</name>
<feature type="transmembrane region" description="Helical" evidence="6">
    <location>
        <begin position="271"/>
        <end position="294"/>
    </location>
</feature>
<keyword evidence="9" id="KW-1185">Reference proteome</keyword>
<dbReference type="PANTHER" id="PTHR43702">
    <property type="entry name" value="L-FUCOSE-PROTON SYMPORTER"/>
    <property type="match status" value="1"/>
</dbReference>
<keyword evidence="4 6" id="KW-1133">Transmembrane helix</keyword>
<feature type="transmembrane region" description="Helical" evidence="6">
    <location>
        <begin position="376"/>
        <end position="395"/>
    </location>
</feature>
<dbReference type="InterPro" id="IPR011701">
    <property type="entry name" value="MFS"/>
</dbReference>
<dbReference type="SUPFAM" id="SSF103473">
    <property type="entry name" value="MFS general substrate transporter"/>
    <property type="match status" value="1"/>
</dbReference>
<accession>A0AA41Z3M4</accession>
<comment type="caution">
    <text evidence="8">The sequence shown here is derived from an EMBL/GenBank/DDBJ whole genome shotgun (WGS) entry which is preliminary data.</text>
</comment>
<dbReference type="Proteomes" id="UP001165565">
    <property type="component" value="Unassembled WGS sequence"/>
</dbReference>
<evidence type="ECO:0000256" key="4">
    <source>
        <dbReference type="ARBA" id="ARBA00022989"/>
    </source>
</evidence>
<feature type="transmembrane region" description="Helical" evidence="6">
    <location>
        <begin position="243"/>
        <end position="264"/>
    </location>
</feature>
<feature type="transmembrane region" description="Helical" evidence="6">
    <location>
        <begin position="314"/>
        <end position="339"/>
    </location>
</feature>
<dbReference type="EMBL" id="JANFAV010000001">
    <property type="protein sequence ID" value="MCW6533437.1"/>
    <property type="molecule type" value="Genomic_DNA"/>
</dbReference>
<feature type="transmembrane region" description="Helical" evidence="6">
    <location>
        <begin position="132"/>
        <end position="154"/>
    </location>
</feature>
<dbReference type="GO" id="GO:0005886">
    <property type="term" value="C:plasma membrane"/>
    <property type="evidence" value="ECO:0007669"/>
    <property type="project" value="UniProtKB-SubCell"/>
</dbReference>
<evidence type="ECO:0000256" key="5">
    <source>
        <dbReference type="ARBA" id="ARBA00023136"/>
    </source>
</evidence>
<dbReference type="Gene3D" id="1.20.1250.20">
    <property type="entry name" value="MFS general substrate transporter like domains"/>
    <property type="match status" value="2"/>
</dbReference>
<dbReference type="PROSITE" id="PS50850">
    <property type="entry name" value="MFS"/>
    <property type="match status" value="1"/>
</dbReference>
<dbReference type="AlphaFoldDB" id="A0AA41Z3M4"/>
<organism evidence="8 9">
    <name type="scientific">Sphingomonas lycopersici</name>
    <dbReference type="NCBI Taxonomy" id="2951807"/>
    <lineage>
        <taxon>Bacteria</taxon>
        <taxon>Pseudomonadati</taxon>
        <taxon>Pseudomonadota</taxon>
        <taxon>Alphaproteobacteria</taxon>
        <taxon>Sphingomonadales</taxon>
        <taxon>Sphingomonadaceae</taxon>
        <taxon>Sphingomonas</taxon>
    </lineage>
</organism>
<evidence type="ECO:0000256" key="2">
    <source>
        <dbReference type="ARBA" id="ARBA00022475"/>
    </source>
</evidence>
<keyword evidence="5 6" id="KW-0472">Membrane</keyword>
<feature type="transmembrane region" description="Helical" evidence="6">
    <location>
        <begin position="6"/>
        <end position="31"/>
    </location>
</feature>
<evidence type="ECO:0000259" key="7">
    <source>
        <dbReference type="PROSITE" id="PS50850"/>
    </source>
</evidence>
<dbReference type="InterPro" id="IPR050375">
    <property type="entry name" value="MFS_TsgA-like"/>
</dbReference>
<dbReference type="Pfam" id="PF07690">
    <property type="entry name" value="MFS_1"/>
    <property type="match status" value="1"/>
</dbReference>
<feature type="domain" description="Major facilitator superfamily (MFS) profile" evidence="7">
    <location>
        <begin position="5"/>
        <end position="401"/>
    </location>
</feature>
<feature type="transmembrane region" description="Helical" evidence="6">
    <location>
        <begin position="346"/>
        <end position="370"/>
    </location>
</feature>
<feature type="transmembrane region" description="Helical" evidence="6">
    <location>
        <begin position="160"/>
        <end position="181"/>
    </location>
</feature>
<dbReference type="PANTHER" id="PTHR43702:SF11">
    <property type="entry name" value="L-FUCOSE-PROTON SYMPORTER"/>
    <property type="match status" value="1"/>
</dbReference>
<evidence type="ECO:0000256" key="6">
    <source>
        <dbReference type="SAM" id="Phobius"/>
    </source>
</evidence>
<comment type="subcellular location">
    <subcellularLocation>
        <location evidence="1">Cell inner membrane</location>
        <topology evidence="1">Multi-pass membrane protein</topology>
    </subcellularLocation>
</comment>
<dbReference type="InterPro" id="IPR036259">
    <property type="entry name" value="MFS_trans_sf"/>
</dbReference>
<dbReference type="RefSeq" id="WP_265267469.1">
    <property type="nucleotide sequence ID" value="NZ_JANFAV010000001.1"/>
</dbReference>
<sequence>MRVRAIVVLALGYALLGILMNSVGVVILQAIRHFDATKPMGSTLEACKDLSVVAASFLLATRIPAFGYRRTLIVVTAAMALACLAASFAEAFVAMQLLFVVTGLSFGAAKIATYAAIGLLARDPDDHAAVTAQIEGVFMIGLLAGVWLFGLFVARDTTGGAWLGVYRVLALAFALVALAWLATPLDERGAVAGATGGWREMAALATLPMTIAVLGALFLYVLIEQGVGSWLPTFNNEVLHLPAAMSVELTSIYVGAIAVGRLAAAPLFRRFGWLPVLLGCVTGVALLVVVALPLARGVDARVARGWSEAPLAAFLFPLIGVMLAPIYPTICSVALSGLARSRQAGLMGLIVIFSALGGTLGSLIVSLMFQHLPGHYVFYIVLLPLALIAATLPVIRRRQAQEMAA</sequence>
<proteinExistence type="predicted"/>
<gene>
    <name evidence="8" type="ORF">NEE01_01425</name>
</gene>